<evidence type="ECO:0008006" key="4">
    <source>
        <dbReference type="Google" id="ProtNLM"/>
    </source>
</evidence>
<accession>A0A922FVJ5</accession>
<gene>
    <name evidence="2" type="ORF">I3842_01G016600</name>
</gene>
<keyword evidence="1" id="KW-0472">Membrane</keyword>
<dbReference type="EMBL" id="CM031825">
    <property type="protein sequence ID" value="KAG6729238.1"/>
    <property type="molecule type" value="Genomic_DNA"/>
</dbReference>
<keyword evidence="1" id="KW-0812">Transmembrane</keyword>
<evidence type="ECO:0000256" key="1">
    <source>
        <dbReference type="SAM" id="Phobius"/>
    </source>
</evidence>
<comment type="caution">
    <text evidence="2">The sequence shown here is derived from an EMBL/GenBank/DDBJ whole genome shotgun (WGS) entry which is preliminary data.</text>
</comment>
<evidence type="ECO:0000313" key="2">
    <source>
        <dbReference type="EMBL" id="KAG6729238.1"/>
    </source>
</evidence>
<sequence>MCKKDGESVNHLFLHCEVSRFLWDEVLSWTGLHWVMPKDVVDLMVGWKGLKGCKKAASVWKMIPPCLMWCLWIERNRRCFDDKERTLEDLRVFFMGTLGYWAKVYVMVDNFLNLFYFLGFFLFVFRKL</sequence>
<organism evidence="2 3">
    <name type="scientific">Carya illinoinensis</name>
    <name type="common">Pecan</name>
    <dbReference type="NCBI Taxonomy" id="32201"/>
    <lineage>
        <taxon>Eukaryota</taxon>
        <taxon>Viridiplantae</taxon>
        <taxon>Streptophyta</taxon>
        <taxon>Embryophyta</taxon>
        <taxon>Tracheophyta</taxon>
        <taxon>Spermatophyta</taxon>
        <taxon>Magnoliopsida</taxon>
        <taxon>eudicotyledons</taxon>
        <taxon>Gunneridae</taxon>
        <taxon>Pentapetalae</taxon>
        <taxon>rosids</taxon>
        <taxon>fabids</taxon>
        <taxon>Fagales</taxon>
        <taxon>Juglandaceae</taxon>
        <taxon>Carya</taxon>
    </lineage>
</organism>
<reference evidence="2" key="1">
    <citation type="submission" date="2021-01" db="EMBL/GenBank/DDBJ databases">
        <authorList>
            <person name="Lovell J.T."/>
            <person name="Bentley N."/>
            <person name="Bhattarai G."/>
            <person name="Jenkins J.W."/>
            <person name="Sreedasyam A."/>
            <person name="Alarcon Y."/>
            <person name="Bock C."/>
            <person name="Boston L."/>
            <person name="Carlson J."/>
            <person name="Cervantes K."/>
            <person name="Clermont K."/>
            <person name="Krom N."/>
            <person name="Kubenka K."/>
            <person name="Mamidi S."/>
            <person name="Mattison C."/>
            <person name="Monteros M."/>
            <person name="Pisani C."/>
            <person name="Plott C."/>
            <person name="Rajasekar S."/>
            <person name="Rhein H.S."/>
            <person name="Rohla C."/>
            <person name="Song M."/>
            <person name="Hilaire R.S."/>
            <person name="Shu S."/>
            <person name="Wells L."/>
            <person name="Wang X."/>
            <person name="Webber J."/>
            <person name="Heerema R.J."/>
            <person name="Klein P."/>
            <person name="Conner P."/>
            <person name="Grauke L."/>
            <person name="Grimwood J."/>
            <person name="Schmutz J."/>
            <person name="Randall J.J."/>
        </authorList>
    </citation>
    <scope>NUCLEOTIDE SEQUENCE</scope>
    <source>
        <tissue evidence="2">Leaf</tissue>
    </source>
</reference>
<proteinExistence type="predicted"/>
<evidence type="ECO:0000313" key="3">
    <source>
        <dbReference type="Proteomes" id="UP000811246"/>
    </source>
</evidence>
<name>A0A922FVJ5_CARIL</name>
<dbReference type="OrthoDB" id="696485at2759"/>
<dbReference type="AlphaFoldDB" id="A0A922FVJ5"/>
<dbReference type="Proteomes" id="UP000811246">
    <property type="component" value="Chromosome 1"/>
</dbReference>
<keyword evidence="1" id="KW-1133">Transmembrane helix</keyword>
<feature type="transmembrane region" description="Helical" evidence="1">
    <location>
        <begin position="104"/>
        <end position="125"/>
    </location>
</feature>
<protein>
    <recommendedName>
        <fullName evidence="4">Reverse transcriptase zinc-binding domain-containing protein</fullName>
    </recommendedName>
</protein>